<feature type="region of interest" description="Disordered" evidence="6">
    <location>
        <begin position="546"/>
        <end position="565"/>
    </location>
</feature>
<evidence type="ECO:0000313" key="9">
    <source>
        <dbReference type="EMBL" id="KAG7586321.1"/>
    </source>
</evidence>
<reference evidence="9 10" key="1">
    <citation type="submission" date="2020-12" db="EMBL/GenBank/DDBJ databases">
        <title>Concerted genomic and epigenomic changes stabilize Arabidopsis allopolyploids.</title>
        <authorList>
            <person name="Chen Z."/>
        </authorList>
    </citation>
    <scope>NUCLEOTIDE SEQUENCE [LARGE SCALE GENOMIC DNA]</scope>
    <source>
        <strain evidence="9">Allo738</strain>
        <tissue evidence="9">Leaf</tissue>
    </source>
</reference>
<dbReference type="InterPro" id="IPR001727">
    <property type="entry name" value="GDT1-like"/>
</dbReference>
<evidence type="ECO:0000256" key="5">
    <source>
        <dbReference type="ARBA" id="ARBA00023136"/>
    </source>
</evidence>
<feature type="compositionally biased region" description="Polar residues" evidence="6">
    <location>
        <begin position="546"/>
        <end position="562"/>
    </location>
</feature>
<feature type="domain" description="Reverse transcriptase Ty1/copia-type" evidence="8">
    <location>
        <begin position="104"/>
        <end position="346"/>
    </location>
</feature>
<dbReference type="InterPro" id="IPR013103">
    <property type="entry name" value="RVT_2"/>
</dbReference>
<dbReference type="Proteomes" id="UP000694240">
    <property type="component" value="Chromosome 7"/>
</dbReference>
<comment type="subcellular location">
    <subcellularLocation>
        <location evidence="1">Membrane</location>
        <topology evidence="1">Multi-pass membrane protein</topology>
    </subcellularLocation>
</comment>
<evidence type="ECO:0000259" key="8">
    <source>
        <dbReference type="Pfam" id="PF07727"/>
    </source>
</evidence>
<dbReference type="GO" id="GO:0015085">
    <property type="term" value="F:calcium ion transmembrane transporter activity"/>
    <property type="evidence" value="ECO:0007669"/>
    <property type="project" value="TreeGrafter"/>
</dbReference>
<dbReference type="Pfam" id="PF01169">
    <property type="entry name" value="GDT1"/>
    <property type="match status" value="2"/>
</dbReference>
<dbReference type="GO" id="GO:0016020">
    <property type="term" value="C:membrane"/>
    <property type="evidence" value="ECO:0007669"/>
    <property type="project" value="UniProtKB-SubCell"/>
</dbReference>
<evidence type="ECO:0000256" key="6">
    <source>
        <dbReference type="SAM" id="MobiDB-lite"/>
    </source>
</evidence>
<keyword evidence="3 7" id="KW-0812">Transmembrane</keyword>
<feature type="transmembrane region" description="Helical" evidence="7">
    <location>
        <begin position="617"/>
        <end position="636"/>
    </location>
</feature>
<evidence type="ECO:0000256" key="2">
    <source>
        <dbReference type="ARBA" id="ARBA00009190"/>
    </source>
</evidence>
<comment type="caution">
    <text evidence="9">The sequence shown here is derived from an EMBL/GenBank/DDBJ whole genome shotgun (WGS) entry which is preliminary data.</text>
</comment>
<dbReference type="GO" id="GO:0005384">
    <property type="term" value="F:manganese ion transmembrane transporter activity"/>
    <property type="evidence" value="ECO:0007669"/>
    <property type="project" value="TreeGrafter"/>
</dbReference>
<dbReference type="CDD" id="cd09272">
    <property type="entry name" value="RNase_HI_RT_Ty1"/>
    <property type="match status" value="1"/>
</dbReference>
<dbReference type="GO" id="GO:0005794">
    <property type="term" value="C:Golgi apparatus"/>
    <property type="evidence" value="ECO:0007669"/>
    <property type="project" value="TreeGrafter"/>
</dbReference>
<protein>
    <submittedName>
        <fullName evidence="9">Gdt1 family</fullName>
    </submittedName>
</protein>
<gene>
    <name evidence="9" type="ORF">ISN45_Aa02g016330</name>
</gene>
<keyword evidence="4 7" id="KW-1133">Transmembrane helix</keyword>
<dbReference type="GO" id="GO:0032472">
    <property type="term" value="P:Golgi calcium ion transport"/>
    <property type="evidence" value="ECO:0007669"/>
    <property type="project" value="TreeGrafter"/>
</dbReference>
<comment type="similarity">
    <text evidence="2">Belongs to the GDT1 family.</text>
</comment>
<name>A0A8T2BRS7_9BRAS</name>
<feature type="transmembrane region" description="Helical" evidence="7">
    <location>
        <begin position="785"/>
        <end position="803"/>
    </location>
</feature>
<dbReference type="Pfam" id="PF07727">
    <property type="entry name" value="RVT_2"/>
    <property type="match status" value="1"/>
</dbReference>
<dbReference type="GO" id="GO:0032468">
    <property type="term" value="P:Golgi calcium ion homeostasis"/>
    <property type="evidence" value="ECO:0007669"/>
    <property type="project" value="TreeGrafter"/>
</dbReference>
<evidence type="ECO:0000256" key="3">
    <source>
        <dbReference type="ARBA" id="ARBA00022692"/>
    </source>
</evidence>
<proteinExistence type="inferred from homology"/>
<evidence type="ECO:0000256" key="4">
    <source>
        <dbReference type="ARBA" id="ARBA00022989"/>
    </source>
</evidence>
<evidence type="ECO:0000313" key="10">
    <source>
        <dbReference type="Proteomes" id="UP000694240"/>
    </source>
</evidence>
<feature type="transmembrane region" description="Helical" evidence="7">
    <location>
        <begin position="753"/>
        <end position="773"/>
    </location>
</feature>
<evidence type="ECO:0000256" key="7">
    <source>
        <dbReference type="SAM" id="Phobius"/>
    </source>
</evidence>
<keyword evidence="5 7" id="KW-0472">Membrane</keyword>
<dbReference type="PANTHER" id="PTHR12608">
    <property type="entry name" value="TRANSMEMBRANE PROTEIN HTP-1 RELATED"/>
    <property type="match status" value="1"/>
</dbReference>
<dbReference type="AlphaFoldDB" id="A0A8T2BRS7"/>
<feature type="region of interest" description="Disordered" evidence="6">
    <location>
        <begin position="686"/>
        <end position="708"/>
    </location>
</feature>
<sequence>MVEWLKLMVQQKQFEEVVDKELEIKPSTSELKRALLTALRCVDPDAEKRPKMSQVARMLESDEYPRAFLAAITAISVPKSYSEAVKDEKWCNAMSGEVNALEANDTWDITDLPPGKKAIGSHWIFTIKYKSNGEIERYKARLVAMGNRQVEGLDFDETFAPVVKMTTIREFLKIAAVKGWEVHQMDVHNAFLHGDLEEEVYMRLPPGFVSQDKSKVCRLKKSLYGLRQAPRCWFAKLAKALKGYGFEQQVADYSLFTLVRGSMQLFVLVYVDDLLIGGNDLTGIQEFKGYLSECFHMKDLGTMKYFLGIEVSRSPDGFYLSQRKYALDIVTECGLLGCQPVSTPLEQNHKLPDDEGEFYEDVERYRRLVGRLVYLTFTRPELSYVVHMLAQFMHQPRAKHWAAVIRVVRYLKGCPGQGIVLSADSDLQLTAYCDSDFSTCSLSRRSVTGFIVMLGDSPIAWKTKKQDVVSFSSAEAEYRAMSFTARELKWNRELLGCFGVSHPQAMRLFCDNKAALHIAANPVFHERTKHIERDCHFIRDEIQDGSLNQQQQKHSPSLTRLSPETDRSAVRSPLFSEAMGSLLQGFTKSLAMTFLSEIGDKTFFAAAILAMRYPRRLVLAGCLSALIVMTILSATLGWAAPNLISRKWTHHITTLLFFGFGLWSLWDGFKEGGGSEELAEVEAELDSDLKKTNDQSKKDSSKIEDEQKKQRRPFLTAFFSPIFLKAFSINFFGEWGDKSQLATIGLAADENPLGVVLGGILAQTLCTTAAVLGGKSLASQISERIVALSGGMLFIIFGIQSLLTPVDA</sequence>
<feature type="transmembrane region" description="Helical" evidence="7">
    <location>
        <begin position="714"/>
        <end position="733"/>
    </location>
</feature>
<dbReference type="PANTHER" id="PTHR12608:SF1">
    <property type="entry name" value="TRANSMEMBRANE PROTEIN 165"/>
    <property type="match status" value="1"/>
</dbReference>
<dbReference type="EMBL" id="JAEFBK010000007">
    <property type="protein sequence ID" value="KAG7586321.1"/>
    <property type="molecule type" value="Genomic_DNA"/>
</dbReference>
<keyword evidence="10" id="KW-1185">Reference proteome</keyword>
<feature type="compositionally biased region" description="Basic and acidic residues" evidence="6">
    <location>
        <begin position="687"/>
        <end position="708"/>
    </location>
</feature>
<accession>A0A8T2BRS7</accession>
<evidence type="ECO:0000256" key="1">
    <source>
        <dbReference type="ARBA" id="ARBA00004141"/>
    </source>
</evidence>
<organism evidence="9 10">
    <name type="scientific">Arabidopsis thaliana x Arabidopsis arenosa</name>
    <dbReference type="NCBI Taxonomy" id="1240361"/>
    <lineage>
        <taxon>Eukaryota</taxon>
        <taxon>Viridiplantae</taxon>
        <taxon>Streptophyta</taxon>
        <taxon>Embryophyta</taxon>
        <taxon>Tracheophyta</taxon>
        <taxon>Spermatophyta</taxon>
        <taxon>Magnoliopsida</taxon>
        <taxon>eudicotyledons</taxon>
        <taxon>Gunneridae</taxon>
        <taxon>Pentapetalae</taxon>
        <taxon>rosids</taxon>
        <taxon>malvids</taxon>
        <taxon>Brassicales</taxon>
        <taxon>Brassicaceae</taxon>
        <taxon>Camelineae</taxon>
        <taxon>Arabidopsis</taxon>
    </lineage>
</organism>